<dbReference type="Proteomes" id="UP001233999">
    <property type="component" value="Unassembled WGS sequence"/>
</dbReference>
<protein>
    <submittedName>
        <fullName evidence="2">Uncharacterized protein</fullName>
    </submittedName>
</protein>
<name>A0AAD8A8Q1_DIPPU</name>
<keyword evidence="1" id="KW-1133">Transmembrane helix</keyword>
<feature type="non-terminal residue" evidence="2">
    <location>
        <position position="95"/>
    </location>
</feature>
<evidence type="ECO:0000313" key="3">
    <source>
        <dbReference type="Proteomes" id="UP001233999"/>
    </source>
</evidence>
<evidence type="ECO:0000256" key="1">
    <source>
        <dbReference type="SAM" id="Phobius"/>
    </source>
</evidence>
<organism evidence="2 3">
    <name type="scientific">Diploptera punctata</name>
    <name type="common">Pacific beetle cockroach</name>
    <dbReference type="NCBI Taxonomy" id="6984"/>
    <lineage>
        <taxon>Eukaryota</taxon>
        <taxon>Metazoa</taxon>
        <taxon>Ecdysozoa</taxon>
        <taxon>Arthropoda</taxon>
        <taxon>Hexapoda</taxon>
        <taxon>Insecta</taxon>
        <taxon>Pterygota</taxon>
        <taxon>Neoptera</taxon>
        <taxon>Polyneoptera</taxon>
        <taxon>Dictyoptera</taxon>
        <taxon>Blattodea</taxon>
        <taxon>Blaberoidea</taxon>
        <taxon>Blaberidae</taxon>
        <taxon>Diplopterinae</taxon>
        <taxon>Diploptera</taxon>
    </lineage>
</organism>
<accession>A0AAD8A8Q1</accession>
<reference evidence="2" key="1">
    <citation type="journal article" date="2023" name="IScience">
        <title>Live-bearing cockroach genome reveals convergent evolutionary mechanisms linked to viviparity in insects and beyond.</title>
        <authorList>
            <person name="Fouks B."/>
            <person name="Harrison M.C."/>
            <person name="Mikhailova A.A."/>
            <person name="Marchal E."/>
            <person name="English S."/>
            <person name="Carruthers M."/>
            <person name="Jennings E.C."/>
            <person name="Chiamaka E.L."/>
            <person name="Frigard R.A."/>
            <person name="Pippel M."/>
            <person name="Attardo G.M."/>
            <person name="Benoit J.B."/>
            <person name="Bornberg-Bauer E."/>
            <person name="Tobe S.S."/>
        </authorList>
    </citation>
    <scope>NUCLEOTIDE SEQUENCE</scope>
    <source>
        <strain evidence="2">Stay&amp;Tobe</strain>
    </source>
</reference>
<keyword evidence="1" id="KW-0472">Membrane</keyword>
<evidence type="ECO:0000313" key="2">
    <source>
        <dbReference type="EMBL" id="KAJ9594605.1"/>
    </source>
</evidence>
<reference evidence="2" key="2">
    <citation type="submission" date="2023-05" db="EMBL/GenBank/DDBJ databases">
        <authorList>
            <person name="Fouks B."/>
        </authorList>
    </citation>
    <scope>NUCLEOTIDE SEQUENCE</scope>
    <source>
        <strain evidence="2">Stay&amp;Tobe</strain>
        <tissue evidence="2">Testes</tissue>
    </source>
</reference>
<comment type="caution">
    <text evidence="2">The sequence shown here is derived from an EMBL/GenBank/DDBJ whole genome shotgun (WGS) entry which is preliminary data.</text>
</comment>
<feature type="transmembrane region" description="Helical" evidence="1">
    <location>
        <begin position="30"/>
        <end position="50"/>
    </location>
</feature>
<feature type="non-terminal residue" evidence="2">
    <location>
        <position position="1"/>
    </location>
</feature>
<keyword evidence="3" id="KW-1185">Reference proteome</keyword>
<gene>
    <name evidence="2" type="ORF">L9F63_027414</name>
</gene>
<dbReference type="AlphaFoldDB" id="A0AAD8A8Q1"/>
<dbReference type="EMBL" id="JASPKZ010002868">
    <property type="protein sequence ID" value="KAJ9594605.1"/>
    <property type="molecule type" value="Genomic_DNA"/>
</dbReference>
<sequence length="95" mass="10771">GGKVPGRGTGLNWGYRILIQWAFHLSRVNFGAVVVSLDFYYYFLAVAKLLSPVPVIKCNEIIVLGFLLGAIVFDSYFRVTFLFELFEFCFFGISD</sequence>
<proteinExistence type="predicted"/>
<feature type="transmembrane region" description="Helical" evidence="1">
    <location>
        <begin position="62"/>
        <end position="83"/>
    </location>
</feature>
<keyword evidence="1" id="KW-0812">Transmembrane</keyword>